<sequence>MSAGKKPKKRKGEPQISKLEPAVFSSRRGSEENQDEPWVDVHAPQTQAELAVHKKKVEEVESWLRVHLDLKSTNKVCIVSYSLYISNA</sequence>
<evidence type="ECO:0000313" key="2">
    <source>
        <dbReference type="EMBL" id="KAB5528278.1"/>
    </source>
</evidence>
<dbReference type="Proteomes" id="UP000327468">
    <property type="component" value="Chromosome 24"/>
</dbReference>
<protein>
    <submittedName>
        <fullName evidence="2">Uncharacterized protein</fullName>
    </submittedName>
</protein>
<reference evidence="2 3" key="1">
    <citation type="submission" date="2019-06" db="EMBL/GenBank/DDBJ databases">
        <title>A chromosome-scale genome assembly of the striped catfish, Pangasianodon hypophthalmus.</title>
        <authorList>
            <person name="Wen M."/>
            <person name="Zahm M."/>
            <person name="Roques C."/>
            <person name="Cabau C."/>
            <person name="Klopp C."/>
            <person name="Donnadieu C."/>
            <person name="Jouanno E."/>
            <person name="Avarre J.-C."/>
            <person name="Campet M."/>
            <person name="Ha T.T.T."/>
            <person name="Dugue R."/>
            <person name="Lampietro C."/>
            <person name="Louis A."/>
            <person name="Herpin A."/>
            <person name="Echchiki A."/>
            <person name="Berthelot C."/>
            <person name="Parey E."/>
            <person name="Roest-Crollius H."/>
            <person name="Braasch I."/>
            <person name="Postlethwait J."/>
            <person name="Bobe J."/>
            <person name="Montfort J."/>
            <person name="Bouchez O."/>
            <person name="Begum T."/>
            <person name="Schartl M."/>
            <person name="Guiguen Y."/>
        </authorList>
    </citation>
    <scope>NUCLEOTIDE SEQUENCE [LARGE SCALE GENOMIC DNA]</scope>
    <source>
        <strain evidence="2 3">Indonesia</strain>
        <tissue evidence="2">Blood</tissue>
    </source>
</reference>
<evidence type="ECO:0000313" key="3">
    <source>
        <dbReference type="Proteomes" id="UP000327468"/>
    </source>
</evidence>
<gene>
    <name evidence="2" type="ORF">PHYPO_G00138440</name>
</gene>
<accession>A0A5N5K9W3</accession>
<organism evidence="2 3">
    <name type="scientific">Pangasianodon hypophthalmus</name>
    <name type="common">Striped catfish</name>
    <name type="synonym">Helicophagus hypophthalmus</name>
    <dbReference type="NCBI Taxonomy" id="310915"/>
    <lineage>
        <taxon>Eukaryota</taxon>
        <taxon>Metazoa</taxon>
        <taxon>Chordata</taxon>
        <taxon>Craniata</taxon>
        <taxon>Vertebrata</taxon>
        <taxon>Euteleostomi</taxon>
        <taxon>Actinopterygii</taxon>
        <taxon>Neopterygii</taxon>
        <taxon>Teleostei</taxon>
        <taxon>Ostariophysi</taxon>
        <taxon>Siluriformes</taxon>
        <taxon>Pangasiidae</taxon>
        <taxon>Pangasianodon</taxon>
    </lineage>
</organism>
<dbReference type="EMBL" id="VFJC01000025">
    <property type="protein sequence ID" value="KAB5528278.1"/>
    <property type="molecule type" value="Genomic_DNA"/>
</dbReference>
<keyword evidence="3" id="KW-1185">Reference proteome</keyword>
<dbReference type="AlphaFoldDB" id="A0A5N5K9W3"/>
<name>A0A5N5K9W3_PANHP</name>
<dbReference type="Pfam" id="PF03215">
    <property type="entry name" value="Rad17"/>
    <property type="match status" value="1"/>
</dbReference>
<comment type="caution">
    <text evidence="2">The sequence shown here is derived from an EMBL/GenBank/DDBJ whole genome shotgun (WGS) entry which is preliminary data.</text>
</comment>
<evidence type="ECO:0000256" key="1">
    <source>
        <dbReference type="SAM" id="MobiDB-lite"/>
    </source>
</evidence>
<feature type="compositionally biased region" description="Basic residues" evidence="1">
    <location>
        <begin position="1"/>
        <end position="11"/>
    </location>
</feature>
<feature type="region of interest" description="Disordered" evidence="1">
    <location>
        <begin position="1"/>
        <end position="39"/>
    </location>
</feature>
<proteinExistence type="predicted"/>